<accession>A0ABR4KXM0</accession>
<evidence type="ECO:0000256" key="12">
    <source>
        <dbReference type="ARBA" id="ARBA00023295"/>
    </source>
</evidence>
<keyword evidence="13" id="KW-0624">Polysaccharide degradation</keyword>
<feature type="region of interest" description="Disordered" evidence="15">
    <location>
        <begin position="475"/>
        <end position="589"/>
    </location>
</feature>
<evidence type="ECO:0000256" key="3">
    <source>
        <dbReference type="ARBA" id="ARBA00022669"/>
    </source>
</evidence>
<dbReference type="InterPro" id="IPR023828">
    <property type="entry name" value="Peptidase_S8_Ser-AS"/>
</dbReference>
<keyword evidence="18" id="KW-1185">Reference proteome</keyword>
<evidence type="ECO:0000256" key="13">
    <source>
        <dbReference type="ARBA" id="ARBA00023326"/>
    </source>
</evidence>
<keyword evidence="4" id="KW-0645">Protease</keyword>
<evidence type="ECO:0000256" key="4">
    <source>
        <dbReference type="ARBA" id="ARBA00022670"/>
    </source>
</evidence>
<dbReference type="PROSITE" id="PS51910">
    <property type="entry name" value="GH18_2"/>
    <property type="match status" value="1"/>
</dbReference>
<feature type="region of interest" description="Disordered" evidence="15">
    <location>
        <begin position="1199"/>
        <end position="1264"/>
    </location>
</feature>
<dbReference type="GeneID" id="98159881"/>
<feature type="region of interest" description="Disordered" evidence="15">
    <location>
        <begin position="817"/>
        <end position="873"/>
    </location>
</feature>
<keyword evidence="3" id="KW-0147">Chitin-binding</keyword>
<evidence type="ECO:0000256" key="14">
    <source>
        <dbReference type="RuleBase" id="RU000489"/>
    </source>
</evidence>
<evidence type="ECO:0000256" key="2">
    <source>
        <dbReference type="ARBA" id="ARBA00012729"/>
    </source>
</evidence>
<dbReference type="SUPFAM" id="SSF52743">
    <property type="entry name" value="Subtilisin-like"/>
    <property type="match status" value="1"/>
</dbReference>
<keyword evidence="10" id="KW-0865">Zymogen</keyword>
<dbReference type="EC" id="3.2.1.14" evidence="2"/>
<dbReference type="SUPFAM" id="SSF57016">
    <property type="entry name" value="Plant lectins/antimicrobial peptides"/>
    <property type="match status" value="1"/>
</dbReference>
<dbReference type="SMART" id="SM00636">
    <property type="entry name" value="Glyco_18"/>
    <property type="match status" value="1"/>
</dbReference>
<evidence type="ECO:0000256" key="1">
    <source>
        <dbReference type="ARBA" id="ARBA00000822"/>
    </source>
</evidence>
<feature type="domain" description="GH18" evidence="16">
    <location>
        <begin position="61"/>
        <end position="364"/>
    </location>
</feature>
<dbReference type="EMBL" id="JBFXLR010000007">
    <property type="protein sequence ID" value="KAL2857035.1"/>
    <property type="molecule type" value="Genomic_DNA"/>
</dbReference>
<keyword evidence="5" id="KW-0732">Signal</keyword>
<comment type="catalytic activity">
    <reaction evidence="1">
        <text>Random endo-hydrolysis of N-acetyl-beta-D-glucosaminide (1-&gt;4)-beta-linkages in chitin and chitodextrins.</text>
        <dbReference type="EC" id="3.2.1.14"/>
    </reaction>
</comment>
<dbReference type="Proteomes" id="UP001610444">
    <property type="component" value="Unassembled WGS sequence"/>
</dbReference>
<evidence type="ECO:0000256" key="6">
    <source>
        <dbReference type="ARBA" id="ARBA00022801"/>
    </source>
</evidence>
<feature type="compositionally biased region" description="Acidic residues" evidence="15">
    <location>
        <begin position="557"/>
        <end position="588"/>
    </location>
</feature>
<dbReference type="PANTHER" id="PTHR47700:SF2">
    <property type="entry name" value="CHITINASE"/>
    <property type="match status" value="1"/>
</dbReference>
<feature type="region of interest" description="Disordered" evidence="15">
    <location>
        <begin position="1287"/>
        <end position="1314"/>
    </location>
</feature>
<keyword evidence="9" id="KW-0843">Virulence</keyword>
<dbReference type="SUPFAM" id="SSF51445">
    <property type="entry name" value="(Trans)glycosidases"/>
    <property type="match status" value="1"/>
</dbReference>
<dbReference type="Pfam" id="PF00704">
    <property type="entry name" value="Glyco_hydro_18"/>
    <property type="match status" value="1"/>
</dbReference>
<evidence type="ECO:0000256" key="5">
    <source>
        <dbReference type="ARBA" id="ARBA00022729"/>
    </source>
</evidence>
<sequence length="1455" mass="159592">MNPCPLDVCCNIWGQCGTTVDFCIPSESETGNPGTSLPGENGCADNCGMEMVNNDEPPELYKKIGYFEGWNYNRPCLNMPVDDIPNGYTHIHFAFGEFSSDLQVIIKEDHQEQWDAFLRADRDCRKILSFGGWEFSNAPATSDLFRLAVSPKNRERFAENVVNFALDNGLDGLDFDWEYPGATDIEGSDPGQEDDGENYLEFVKLIRDKLPEGKSVSIATAASFWYLKGFPVKMAPVVDYFIHMTYDFHGGEWSMEGCPAGNCLRSHVNSTQTHGSLVMMTKAGVPSHKIVVGVASYGRSFKMADATCRGPLYYLVYDSVEWVAYMTDETKDRRRDQYEGLNCGGTTDWAIDLQGEGRRASTGDPVYLDPIVYQDADAWCEPPCVLVFPPSQLPSPTTIDPGQYTTSLLYGSTSETTEGGEVLTVFVTQTTTITIDLPAITTDELSYSNVNISRNEDTSSLWVGVSIPIDPVTVSLDDGEGGTTTRVLSLPPWPAVTKGPSSGGDGDDDNDEDEDWELPPLPPIQTTSIPDPGPTEPTQTALPTWRTIDPYIVAPVEDSDDDNDDDDDDDDGDDDGDDDDDNGDDDDGGGGIITSCNLWFFNFCGGGRVKSLRWSLPPGVYPPGPPPPNILGPPPDPKWTVINPPLPPWPEITVGRDNQLTYSDKPPCETKSAELCSTTVTHSETLVGTATSTVTSTSSYCATVYGCAPTGTETSTTSTATACPLPTMPVEGEYVPPPIGCPAPAIVYPKDSANVGSIPSLLQGYDDYVAVGLTTEDWVSFYWVPMLGQDTMDALRRSPDVLYAYYYEERNNKMGLPFTAAGKRKPQDRHLFSRSEAPGSASEKLLNKIDSEPNTDPSPLNGTVRVELPGDKRQENFRLTRNTPYWGPSQVSMPKNRIWRTEESGSIDTAQGAYSYHYDSVDAKDTYVYLSFEGGIWEDGHDELDGSNIEHLAARRVMPDLIIGPDAVALRHGAAQVVGKSVGICPTCTLVMVKNQYPNTKVFGWMSFFYEEMLSHFQNVLDNIRKKERQGKSAVVMSWVLLANAIPPAFLDKFRELLEKLDAENVVLIAAAGNNADELDKDKEPVYQAGFSNYSPFVAAFAPGDDVHYPKYPDQGKENEMESCDGTSFSAPQVAALANYFRAVPSRWQSQLNKPANVKKLIQLLRAALPLPTMAIHLSCLRDFGSEEEWAKVYPSIKDNLEDEPENPSQPVEPCGAGQNGNPARRRRQDGGAGGGSSCPYIPGDNNRGPGKTIDWEEGPSAPECGSNDNCGGELCKGYYCDPDPEVPHPPDYYDPKDPENPHGQPPPEEEEPPVETFAVCFSRSVTSPSAPGTPGYYAWEVYSPGLHCSSDVILGSIEQTPDICKVPDNNESFDFCGTEFTFVNEGPEVFPGCRFQIEIDGNKYSPHRLDSTDDNRCSGNCGRASYTGLLLYELPHPRCEQELNRLWRNATAIG</sequence>
<dbReference type="CDD" id="cd00035">
    <property type="entry name" value="ChtBD1"/>
    <property type="match status" value="1"/>
</dbReference>
<organism evidence="17 18">
    <name type="scientific">Aspergillus pseudodeflectus</name>
    <dbReference type="NCBI Taxonomy" id="176178"/>
    <lineage>
        <taxon>Eukaryota</taxon>
        <taxon>Fungi</taxon>
        <taxon>Dikarya</taxon>
        <taxon>Ascomycota</taxon>
        <taxon>Pezizomycotina</taxon>
        <taxon>Eurotiomycetes</taxon>
        <taxon>Eurotiomycetidae</taxon>
        <taxon>Eurotiales</taxon>
        <taxon>Aspergillaceae</taxon>
        <taxon>Aspergillus</taxon>
        <taxon>Aspergillus subgen. Nidulantes</taxon>
    </lineage>
</organism>
<dbReference type="PANTHER" id="PTHR47700">
    <property type="entry name" value="V CHITINASE, PUTATIVE (AFU_ORTHOLOGUE AFUA_6G13720)-RELATED"/>
    <property type="match status" value="1"/>
</dbReference>
<feature type="compositionally biased region" description="Basic and acidic residues" evidence="15">
    <location>
        <begin position="1287"/>
        <end position="1301"/>
    </location>
</feature>
<proteinExistence type="predicted"/>
<dbReference type="InterPro" id="IPR036852">
    <property type="entry name" value="Peptidase_S8/S53_dom_sf"/>
</dbReference>
<comment type="caution">
    <text evidence="17">The sequence shown here is derived from an EMBL/GenBank/DDBJ whole genome shotgun (WGS) entry which is preliminary data.</text>
</comment>
<reference evidence="17 18" key="1">
    <citation type="submission" date="2024-07" db="EMBL/GenBank/DDBJ databases">
        <title>Section-level genome sequencing and comparative genomics of Aspergillus sections Usti and Cavernicolus.</title>
        <authorList>
            <consortium name="Lawrence Berkeley National Laboratory"/>
            <person name="Nybo J.L."/>
            <person name="Vesth T.C."/>
            <person name="Theobald S."/>
            <person name="Frisvad J.C."/>
            <person name="Larsen T.O."/>
            <person name="Kjaerboelling I."/>
            <person name="Rothschild-Mancinelli K."/>
            <person name="Lyhne E.K."/>
            <person name="Kogle M.E."/>
            <person name="Barry K."/>
            <person name="Clum A."/>
            <person name="Na H."/>
            <person name="Ledsgaard L."/>
            <person name="Lin J."/>
            <person name="Lipzen A."/>
            <person name="Kuo A."/>
            <person name="Riley R."/>
            <person name="Mondo S."/>
            <person name="LaButti K."/>
            <person name="Haridas S."/>
            <person name="Pangalinan J."/>
            <person name="Salamov A.A."/>
            <person name="Simmons B.A."/>
            <person name="Magnuson J.K."/>
            <person name="Chen J."/>
            <person name="Drula E."/>
            <person name="Henrissat B."/>
            <person name="Wiebenga A."/>
            <person name="Lubbers R.J."/>
            <person name="Gomes A.C."/>
            <person name="Macurrencykelacurrency M.R."/>
            <person name="Stajich J."/>
            <person name="Grigoriev I.V."/>
            <person name="Mortensen U.H."/>
            <person name="De vries R.P."/>
            <person name="Baker S.E."/>
            <person name="Andersen M.R."/>
        </authorList>
    </citation>
    <scope>NUCLEOTIDE SEQUENCE [LARGE SCALE GENOMIC DNA]</scope>
    <source>
        <strain evidence="17 18">CBS 756.74</strain>
    </source>
</reference>
<gene>
    <name evidence="17" type="ORF">BJX68DRAFT_263557</name>
</gene>
<evidence type="ECO:0000313" key="18">
    <source>
        <dbReference type="Proteomes" id="UP001610444"/>
    </source>
</evidence>
<evidence type="ECO:0000256" key="7">
    <source>
        <dbReference type="ARBA" id="ARBA00022825"/>
    </source>
</evidence>
<dbReference type="InterPro" id="IPR011583">
    <property type="entry name" value="Chitinase_II/V-like_cat"/>
</dbReference>
<keyword evidence="12 14" id="KW-0326">Glycosidase</keyword>
<evidence type="ECO:0000256" key="10">
    <source>
        <dbReference type="ARBA" id="ARBA00023145"/>
    </source>
</evidence>
<keyword evidence="6 14" id="KW-0378">Hydrolase</keyword>
<evidence type="ECO:0000256" key="15">
    <source>
        <dbReference type="SAM" id="MobiDB-lite"/>
    </source>
</evidence>
<protein>
    <recommendedName>
        <fullName evidence="2">chitinase</fullName>
        <ecNumber evidence="2">3.2.1.14</ecNumber>
    </recommendedName>
</protein>
<feature type="compositionally biased region" description="Polar residues" evidence="15">
    <location>
        <begin position="852"/>
        <end position="861"/>
    </location>
</feature>
<dbReference type="InterPro" id="IPR001579">
    <property type="entry name" value="Glyco_hydro_18_chit_AS"/>
</dbReference>
<keyword evidence="11" id="KW-0119">Carbohydrate metabolism</keyword>
<feature type="compositionally biased region" description="Acidic residues" evidence="15">
    <location>
        <begin position="505"/>
        <end position="517"/>
    </location>
</feature>
<dbReference type="Gene3D" id="3.20.20.80">
    <property type="entry name" value="Glycosidases"/>
    <property type="match status" value="1"/>
</dbReference>
<dbReference type="PROSITE" id="PS00138">
    <property type="entry name" value="SUBTILASE_SER"/>
    <property type="match status" value="1"/>
</dbReference>
<dbReference type="InterPro" id="IPR053214">
    <property type="entry name" value="LysM12-like"/>
</dbReference>
<keyword evidence="7" id="KW-0720">Serine protease</keyword>
<dbReference type="InterPro" id="IPR001223">
    <property type="entry name" value="Glyco_hydro18_cat"/>
</dbReference>
<dbReference type="InterPro" id="IPR017853">
    <property type="entry name" value="GH"/>
</dbReference>
<dbReference type="RefSeq" id="XP_070902899.1">
    <property type="nucleotide sequence ID" value="XM_071044717.1"/>
</dbReference>
<dbReference type="Gene3D" id="3.40.50.200">
    <property type="entry name" value="Peptidase S8/S53 domain"/>
    <property type="match status" value="1"/>
</dbReference>
<name>A0ABR4KXM0_9EURO</name>
<evidence type="ECO:0000256" key="8">
    <source>
        <dbReference type="ARBA" id="ARBA00023024"/>
    </source>
</evidence>
<evidence type="ECO:0000259" key="16">
    <source>
        <dbReference type="PROSITE" id="PS51910"/>
    </source>
</evidence>
<dbReference type="PROSITE" id="PS01095">
    <property type="entry name" value="GH18_1"/>
    <property type="match status" value="1"/>
</dbReference>
<evidence type="ECO:0000256" key="11">
    <source>
        <dbReference type="ARBA" id="ARBA00023277"/>
    </source>
</evidence>
<evidence type="ECO:0000256" key="9">
    <source>
        <dbReference type="ARBA" id="ARBA00023026"/>
    </source>
</evidence>
<keyword evidence="8" id="KW-0146">Chitin degradation</keyword>
<dbReference type="InterPro" id="IPR036861">
    <property type="entry name" value="Endochitinase-like_sf"/>
</dbReference>
<evidence type="ECO:0000313" key="17">
    <source>
        <dbReference type="EMBL" id="KAL2857035.1"/>
    </source>
</evidence>